<protein>
    <submittedName>
        <fullName evidence="2">Uncharacterized protein</fullName>
    </submittedName>
</protein>
<dbReference type="Proteomes" id="UP000092445">
    <property type="component" value="Unassembled WGS sequence"/>
</dbReference>
<evidence type="ECO:0000256" key="1">
    <source>
        <dbReference type="SAM" id="MobiDB-lite"/>
    </source>
</evidence>
<organism evidence="2 3">
    <name type="scientific">Glossina pallidipes</name>
    <name type="common">Tsetse fly</name>
    <dbReference type="NCBI Taxonomy" id="7398"/>
    <lineage>
        <taxon>Eukaryota</taxon>
        <taxon>Metazoa</taxon>
        <taxon>Ecdysozoa</taxon>
        <taxon>Arthropoda</taxon>
        <taxon>Hexapoda</taxon>
        <taxon>Insecta</taxon>
        <taxon>Pterygota</taxon>
        <taxon>Neoptera</taxon>
        <taxon>Endopterygota</taxon>
        <taxon>Diptera</taxon>
        <taxon>Brachycera</taxon>
        <taxon>Muscomorpha</taxon>
        <taxon>Hippoboscoidea</taxon>
        <taxon>Glossinidae</taxon>
        <taxon>Glossina</taxon>
    </lineage>
</organism>
<reference evidence="3" key="1">
    <citation type="submission" date="2014-03" db="EMBL/GenBank/DDBJ databases">
        <authorList>
            <person name="Aksoy S."/>
            <person name="Warren W."/>
            <person name="Wilson R.K."/>
        </authorList>
    </citation>
    <scope>NUCLEOTIDE SEQUENCE [LARGE SCALE GENOMIC DNA]</scope>
    <source>
        <strain evidence="3">IAEA</strain>
    </source>
</reference>
<evidence type="ECO:0000313" key="2">
    <source>
        <dbReference type="EnsemblMetazoa" id="GPAI020489-PA"/>
    </source>
</evidence>
<keyword evidence="3" id="KW-1185">Reference proteome</keyword>
<feature type="compositionally biased region" description="Polar residues" evidence="1">
    <location>
        <begin position="41"/>
        <end position="60"/>
    </location>
</feature>
<reference evidence="2" key="2">
    <citation type="submission" date="2020-05" db="UniProtKB">
        <authorList>
            <consortium name="EnsemblMetazoa"/>
        </authorList>
    </citation>
    <scope>IDENTIFICATION</scope>
    <source>
        <strain evidence="2">IAEA</strain>
    </source>
</reference>
<name>A0A1A9ZNY4_GLOPL</name>
<dbReference type="AlphaFoldDB" id="A0A1A9ZNY4"/>
<proteinExistence type="predicted"/>
<sequence>MANTLNANDLVEHITEFHGDTSALEENESAQTLGGTDAATVLNSTAPTPTDNAMKSQGKSTDGYHHPISPPLNPILGSNIPPVNEHSLIGLNRPYMSTIHPLEVATAKYPKNRIVNEAINASTYATERGDMGTTLLNMAAGNNRSSVDVVHLLFSMTVSSLQEDVESFSAANPLHCDFLAIQRLLATRLICSLAPNTGANAVSASWEPSASGKRATLIDASSDAGTFEVADSPELAALN</sequence>
<accession>A0A1A9ZNY4</accession>
<dbReference type="VEuPathDB" id="VectorBase:GPAI020489"/>
<dbReference type="EnsemblMetazoa" id="GPAI020489-RA">
    <property type="protein sequence ID" value="GPAI020489-PA"/>
    <property type="gene ID" value="GPAI020489"/>
</dbReference>
<evidence type="ECO:0000313" key="3">
    <source>
        <dbReference type="Proteomes" id="UP000092445"/>
    </source>
</evidence>
<feature type="region of interest" description="Disordered" evidence="1">
    <location>
        <begin position="40"/>
        <end position="75"/>
    </location>
</feature>